<dbReference type="AlphaFoldDB" id="A0A0F9F8M5"/>
<sequence length="266" mass="31021">MCKLLTRDDFRNAVFERDGHKCVLCSEPAQDAHHILERRLFSDGGYYLNNGASVCGQCHIWCEETSISVENVRHAAGIKKVILPDHLYNDQLYDKWGNPILDNGQRLRGELFEDESVQKILKQGKFLEDFTHHIKYPRTFHVPWSPGLHDDDRAHKSMEQFEGKEIVIMDKLDGENTTCYQDHIHARSVNSGGHESRNWVKAFHAQFQGDIPWGWRINGENMYAKHSIAYDNLDTYFYGFAMWNDKNECLSWDETLEWFELLGIVP</sequence>
<protein>
    <recommendedName>
        <fullName evidence="1">HNH nuclease domain-containing protein</fullName>
    </recommendedName>
</protein>
<dbReference type="SUPFAM" id="SSF56091">
    <property type="entry name" value="DNA ligase/mRNA capping enzyme, catalytic domain"/>
    <property type="match status" value="1"/>
</dbReference>
<evidence type="ECO:0000313" key="2">
    <source>
        <dbReference type="EMBL" id="KKL82648.1"/>
    </source>
</evidence>
<proteinExistence type="predicted"/>
<evidence type="ECO:0000259" key="1">
    <source>
        <dbReference type="SMART" id="SM00507"/>
    </source>
</evidence>
<dbReference type="InterPro" id="IPR003615">
    <property type="entry name" value="HNH_nuc"/>
</dbReference>
<dbReference type="PANTHER" id="PTHR43883">
    <property type="entry name" value="SLR0207 PROTEIN"/>
    <property type="match status" value="1"/>
</dbReference>
<dbReference type="SMART" id="SM00507">
    <property type="entry name" value="HNHc"/>
    <property type="match status" value="1"/>
</dbReference>
<dbReference type="Pfam" id="PF09414">
    <property type="entry name" value="RNA_ligase"/>
    <property type="match status" value="1"/>
</dbReference>
<organism evidence="2">
    <name type="scientific">marine sediment metagenome</name>
    <dbReference type="NCBI Taxonomy" id="412755"/>
    <lineage>
        <taxon>unclassified sequences</taxon>
        <taxon>metagenomes</taxon>
        <taxon>ecological metagenomes</taxon>
    </lineage>
</organism>
<comment type="caution">
    <text evidence="2">The sequence shown here is derived from an EMBL/GenBank/DDBJ whole genome shotgun (WGS) entry which is preliminary data.</text>
</comment>
<dbReference type="PANTHER" id="PTHR43883:SF1">
    <property type="entry name" value="GLUCONOKINASE"/>
    <property type="match status" value="1"/>
</dbReference>
<name>A0A0F9F8M5_9ZZZZ</name>
<dbReference type="Gene3D" id="3.30.470.30">
    <property type="entry name" value="DNA ligase/mRNA capping enzyme"/>
    <property type="match status" value="1"/>
</dbReference>
<feature type="domain" description="HNH nuclease" evidence="1">
    <location>
        <begin position="9"/>
        <end position="60"/>
    </location>
</feature>
<accession>A0A0F9F8M5</accession>
<feature type="non-terminal residue" evidence="2">
    <location>
        <position position="266"/>
    </location>
</feature>
<dbReference type="InterPro" id="IPR021122">
    <property type="entry name" value="RNA_ligase_dom_REL/Rnl2"/>
</dbReference>
<dbReference type="EMBL" id="LAZR01022216">
    <property type="protein sequence ID" value="KKL82648.1"/>
    <property type="molecule type" value="Genomic_DNA"/>
</dbReference>
<reference evidence="2" key="1">
    <citation type="journal article" date="2015" name="Nature">
        <title>Complex archaea that bridge the gap between prokaryotes and eukaryotes.</title>
        <authorList>
            <person name="Spang A."/>
            <person name="Saw J.H."/>
            <person name="Jorgensen S.L."/>
            <person name="Zaremba-Niedzwiedzka K."/>
            <person name="Martijn J."/>
            <person name="Lind A.E."/>
            <person name="van Eijk R."/>
            <person name="Schleper C."/>
            <person name="Guy L."/>
            <person name="Ettema T.J."/>
        </authorList>
    </citation>
    <scope>NUCLEOTIDE SEQUENCE</scope>
</reference>
<gene>
    <name evidence="2" type="ORF">LCGC14_1982710</name>
</gene>
<dbReference type="InterPro" id="IPR052732">
    <property type="entry name" value="Cell-binding_unc_protein"/>
</dbReference>